<feature type="domain" description="HTH CENPB-type" evidence="3">
    <location>
        <begin position="82"/>
        <end position="157"/>
    </location>
</feature>
<dbReference type="PROSITE" id="PS51253">
    <property type="entry name" value="HTH_CENPB"/>
    <property type="match status" value="1"/>
</dbReference>
<proteinExistence type="predicted"/>
<name>A0A9P7VD72_9ASCO</name>
<feature type="compositionally biased region" description="Basic and acidic residues" evidence="2">
    <location>
        <begin position="184"/>
        <end position="193"/>
    </location>
</feature>
<feature type="region of interest" description="Disordered" evidence="2">
    <location>
        <begin position="474"/>
        <end position="501"/>
    </location>
</feature>
<dbReference type="Proteomes" id="UP000790833">
    <property type="component" value="Unassembled WGS sequence"/>
</dbReference>
<evidence type="ECO:0000313" key="5">
    <source>
        <dbReference type="Proteomes" id="UP000790833"/>
    </source>
</evidence>
<dbReference type="GO" id="GO:0005730">
    <property type="term" value="C:nucleolus"/>
    <property type="evidence" value="ECO:0007669"/>
    <property type="project" value="TreeGrafter"/>
</dbReference>
<dbReference type="OrthoDB" id="2507562at2759"/>
<dbReference type="PANTHER" id="PTHR16148:SF14">
    <property type="entry name" value="MYND-TYPE DOMAIN-CONTAINING PROTEIN"/>
    <property type="match status" value="1"/>
</dbReference>
<dbReference type="GO" id="GO:0005654">
    <property type="term" value="C:nucleoplasm"/>
    <property type="evidence" value="ECO:0007669"/>
    <property type="project" value="TreeGrafter"/>
</dbReference>
<evidence type="ECO:0000259" key="3">
    <source>
        <dbReference type="PROSITE" id="PS51253"/>
    </source>
</evidence>
<keyword evidence="5" id="KW-1185">Reference proteome</keyword>
<dbReference type="EMBL" id="JAHMUF010000002">
    <property type="protein sequence ID" value="KAG7195958.1"/>
    <property type="molecule type" value="Genomic_DNA"/>
</dbReference>
<organism evidence="4 5">
    <name type="scientific">Scheffersomyces spartinae</name>
    <dbReference type="NCBI Taxonomy" id="45513"/>
    <lineage>
        <taxon>Eukaryota</taxon>
        <taxon>Fungi</taxon>
        <taxon>Dikarya</taxon>
        <taxon>Ascomycota</taxon>
        <taxon>Saccharomycotina</taxon>
        <taxon>Pichiomycetes</taxon>
        <taxon>Debaryomycetaceae</taxon>
        <taxon>Scheffersomyces</taxon>
    </lineage>
</organism>
<sequence length="812" mass="91311">MTDNEQTGAENDVAKDKVPRATLEQKLQIIDEFHTLKRPQLDIVNKYRKTVSILTSSFSEWLKHEQDLRERFNRAGYPSQRRSRRRAKFKYEKINHAMDMMVQQRIDRNEPISEPILRGYWSIFAHQYGVEDPKRLVGFSHGWLAQFKQRHGLHKKRMSDLMLTPGEQGEEDDNKEDDNAQGNKSKDGHDDVKPMSAPKLSRMNSSSSSSSSSNVDVNNNNNNNNNNNVFRSSRASSRDRSRDRVRSPHREPIAEQLKRKNNFELLQPQATEVMKPEIAISSSLLPESSAYSESERGNFTRLLHDSVQEFPSRSSDPSLLLPQRPLSTQSVTRNQFKPQLGLSFNSSSSNFHHSKSLTSLQRLGTPKQLLAQRQSHHNNSTTINNMKINNNGRPRHHPEHNSSISSTNEFALQDYRQQAFSRSLIPDSNSDSHLNKLPAESLPLLEARTSSTTIDNTSTSSIAFLLGDSSETAPTTSSLEKSGSTVNENGFRFTNNNTSQKDRLVVSNDNKKNDGSLSVVSASEVERFIFVFADRFFLDYQYDYPQTMKLFQEFKNSFLNERIILERAQRDSNNNNNNNNNNNQENDKRYYEALPQVKRVKGSHGYTQLKVDMNIIQHQYPNNNDKQERYTNDNGNTESIARRLPDFQHRQSNNNVVNSGQLEDYILPGSPTGSIIGLNKNKLFSTAEPGSNNSGLVSGGGNGGGSQSPSSTPSITNLTTTPSFLRFFDAGTTPSALSTPTVSSLNPVLSPVTTTPTMTEGKFIGLGGGAIRSPTTSQLPPPIRSFNTATNYNKCTNDNNGIMRLQDSSFKR</sequence>
<dbReference type="SUPFAM" id="SSF46689">
    <property type="entry name" value="Homeodomain-like"/>
    <property type="match status" value="1"/>
</dbReference>
<reference evidence="4" key="1">
    <citation type="submission" date="2021-03" db="EMBL/GenBank/DDBJ databases">
        <authorList>
            <person name="Palmer J.M."/>
        </authorList>
    </citation>
    <scope>NUCLEOTIDE SEQUENCE</scope>
    <source>
        <strain evidence="4">ARV_011</strain>
    </source>
</reference>
<dbReference type="Gene3D" id="1.10.10.60">
    <property type="entry name" value="Homeodomain-like"/>
    <property type="match status" value="1"/>
</dbReference>
<feature type="compositionally biased region" description="Low complexity" evidence="2">
    <location>
        <begin position="204"/>
        <end position="235"/>
    </location>
</feature>
<protein>
    <recommendedName>
        <fullName evidence="3">HTH CENPB-type domain-containing protein</fullName>
    </recommendedName>
</protein>
<feature type="compositionally biased region" description="Basic and acidic residues" evidence="2">
    <location>
        <begin position="236"/>
        <end position="262"/>
    </location>
</feature>
<accession>A0A9P7VD72</accession>
<gene>
    <name evidence="4" type="ORF">KQ657_002344</name>
</gene>
<dbReference type="GO" id="GO:0003677">
    <property type="term" value="F:DNA binding"/>
    <property type="evidence" value="ECO:0007669"/>
    <property type="project" value="UniProtKB-KW"/>
</dbReference>
<dbReference type="AlphaFoldDB" id="A0A9P7VD72"/>
<dbReference type="InterPro" id="IPR006600">
    <property type="entry name" value="HTH_CenpB_DNA-bd_dom"/>
</dbReference>
<dbReference type="InterPro" id="IPR009057">
    <property type="entry name" value="Homeodomain-like_sf"/>
</dbReference>
<evidence type="ECO:0000256" key="2">
    <source>
        <dbReference type="SAM" id="MobiDB-lite"/>
    </source>
</evidence>
<evidence type="ECO:0000256" key="1">
    <source>
        <dbReference type="ARBA" id="ARBA00023125"/>
    </source>
</evidence>
<comment type="caution">
    <text evidence="4">The sequence shown here is derived from an EMBL/GenBank/DDBJ whole genome shotgun (WGS) entry which is preliminary data.</text>
</comment>
<feature type="region of interest" description="Disordered" evidence="2">
    <location>
        <begin position="164"/>
        <end position="262"/>
    </location>
</feature>
<feature type="compositionally biased region" description="Gly residues" evidence="2">
    <location>
        <begin position="697"/>
        <end position="706"/>
    </location>
</feature>
<feature type="region of interest" description="Disordered" evidence="2">
    <location>
        <begin position="689"/>
        <end position="716"/>
    </location>
</feature>
<feature type="compositionally biased region" description="Polar residues" evidence="2">
    <location>
        <begin position="474"/>
        <end position="499"/>
    </location>
</feature>
<dbReference type="PANTHER" id="PTHR16148">
    <property type="entry name" value="NF-KAPPA-B-REPRESSING FACTOR-RELATED"/>
    <property type="match status" value="1"/>
</dbReference>
<evidence type="ECO:0000313" key="4">
    <source>
        <dbReference type="EMBL" id="KAG7195958.1"/>
    </source>
</evidence>
<dbReference type="RefSeq" id="XP_043051503.1">
    <property type="nucleotide sequence ID" value="XM_043193115.1"/>
</dbReference>
<dbReference type="GeneID" id="66115718"/>
<dbReference type="Pfam" id="PF03221">
    <property type="entry name" value="HTH_Tnp_Tc5"/>
    <property type="match status" value="1"/>
</dbReference>
<keyword evidence="1" id="KW-0238">DNA-binding</keyword>